<accession>A0AAV9NDY0</accession>
<protein>
    <recommendedName>
        <fullName evidence="4">ELYS-like domain-containing protein</fullName>
    </recommendedName>
</protein>
<name>A0AAV9NDY0_9EURO</name>
<feature type="region of interest" description="Disordered" evidence="1">
    <location>
        <begin position="1"/>
        <end position="25"/>
    </location>
</feature>
<keyword evidence="3" id="KW-1185">Reference proteome</keyword>
<sequence>MDGPSHSGLSYPPTGRPMTDIDSRPDRRTIESICTIAGTKIPTVPPIPPDSVPNLESIRKIYDIAFAPGLDKLLESGPSKWFAKEGFQLLCADRAQLGNVLAYLTLVSNHTDTSNSDIATLASQEARVTWALLELCIRPEDASAEETDKLARRCRALGAILTGQPFTSPTTSLADFVHQYEAEPEPKATVFEKQTVKRSDDFWKLVETAAASLDPNGHGIPSAMLTRIRPLLDNQENRDTIYSIMLLGSKGAQQSELSSERDLAKRYLETQANGRATNQVLVTISGMALRAYAN</sequence>
<reference evidence="2 3" key="1">
    <citation type="submission" date="2023-08" db="EMBL/GenBank/DDBJ databases">
        <title>Black Yeasts Isolated from many extreme environments.</title>
        <authorList>
            <person name="Coleine C."/>
            <person name="Stajich J.E."/>
            <person name="Selbmann L."/>
        </authorList>
    </citation>
    <scope>NUCLEOTIDE SEQUENCE [LARGE SCALE GENOMIC DNA]</scope>
    <source>
        <strain evidence="2 3">CCFEE 5792</strain>
    </source>
</reference>
<gene>
    <name evidence="2" type="ORF">LTR84_001491</name>
</gene>
<evidence type="ECO:0000313" key="3">
    <source>
        <dbReference type="Proteomes" id="UP001358417"/>
    </source>
</evidence>
<dbReference type="AlphaFoldDB" id="A0AAV9NDY0"/>
<comment type="caution">
    <text evidence="2">The sequence shown here is derived from an EMBL/GenBank/DDBJ whole genome shotgun (WGS) entry which is preliminary data.</text>
</comment>
<evidence type="ECO:0000256" key="1">
    <source>
        <dbReference type="SAM" id="MobiDB-lite"/>
    </source>
</evidence>
<organism evidence="2 3">
    <name type="scientific">Exophiala bonariae</name>
    <dbReference type="NCBI Taxonomy" id="1690606"/>
    <lineage>
        <taxon>Eukaryota</taxon>
        <taxon>Fungi</taxon>
        <taxon>Dikarya</taxon>
        <taxon>Ascomycota</taxon>
        <taxon>Pezizomycotina</taxon>
        <taxon>Eurotiomycetes</taxon>
        <taxon>Chaetothyriomycetidae</taxon>
        <taxon>Chaetothyriales</taxon>
        <taxon>Herpotrichiellaceae</taxon>
        <taxon>Exophiala</taxon>
    </lineage>
</organism>
<proteinExistence type="predicted"/>
<evidence type="ECO:0000313" key="2">
    <source>
        <dbReference type="EMBL" id="KAK5054600.1"/>
    </source>
</evidence>
<dbReference type="GeneID" id="89969711"/>
<dbReference type="Proteomes" id="UP001358417">
    <property type="component" value="Unassembled WGS sequence"/>
</dbReference>
<dbReference type="EMBL" id="JAVRRD010000010">
    <property type="protein sequence ID" value="KAK5054600.1"/>
    <property type="molecule type" value="Genomic_DNA"/>
</dbReference>
<dbReference type="RefSeq" id="XP_064707373.1">
    <property type="nucleotide sequence ID" value="XM_064845115.1"/>
</dbReference>
<evidence type="ECO:0008006" key="4">
    <source>
        <dbReference type="Google" id="ProtNLM"/>
    </source>
</evidence>